<evidence type="ECO:0000256" key="5">
    <source>
        <dbReference type="ARBA" id="ARBA00022801"/>
    </source>
</evidence>
<dbReference type="PANTHER" id="PTHR11839:SF18">
    <property type="entry name" value="NUDIX HYDROLASE DOMAIN-CONTAINING PROTEIN"/>
    <property type="match status" value="1"/>
</dbReference>
<evidence type="ECO:0000256" key="1">
    <source>
        <dbReference type="ARBA" id="ARBA00000847"/>
    </source>
</evidence>
<dbReference type="OrthoDB" id="9806150at2"/>
<evidence type="ECO:0000259" key="8">
    <source>
        <dbReference type="PROSITE" id="PS51462"/>
    </source>
</evidence>
<dbReference type="EMBL" id="SEWY01000003">
    <property type="protein sequence ID" value="TBH73324.1"/>
    <property type="molecule type" value="Genomic_DNA"/>
</dbReference>
<dbReference type="SUPFAM" id="SSF55811">
    <property type="entry name" value="Nudix"/>
    <property type="match status" value="1"/>
</dbReference>
<dbReference type="GO" id="GO:0016787">
    <property type="term" value="F:hydrolase activity"/>
    <property type="evidence" value="ECO:0007669"/>
    <property type="project" value="UniProtKB-KW"/>
</dbReference>
<dbReference type="CDD" id="cd24161">
    <property type="entry name" value="NUDIX_ADPRase_Ndx2"/>
    <property type="match status" value="1"/>
</dbReference>
<organism evidence="9 10">
    <name type="scientific">Aquirufa antheringensis</name>
    <dbReference type="NCBI Taxonomy" id="2516559"/>
    <lineage>
        <taxon>Bacteria</taxon>
        <taxon>Pseudomonadati</taxon>
        <taxon>Bacteroidota</taxon>
        <taxon>Cytophagia</taxon>
        <taxon>Cytophagales</taxon>
        <taxon>Flectobacillaceae</taxon>
        <taxon>Aquirufa</taxon>
    </lineage>
</organism>
<evidence type="ECO:0000313" key="9">
    <source>
        <dbReference type="EMBL" id="TBH73324.1"/>
    </source>
</evidence>
<protein>
    <recommendedName>
        <fullName evidence="4">GDP-mannose pyrophosphatase</fullName>
    </recommendedName>
    <alternativeName>
        <fullName evidence="6">GDP-mannose hydrolase</fullName>
    </alternativeName>
    <alternativeName>
        <fullName evidence="7">GDPMK</fullName>
    </alternativeName>
</protein>
<dbReference type="GO" id="GO:0006753">
    <property type="term" value="P:nucleoside phosphate metabolic process"/>
    <property type="evidence" value="ECO:0007669"/>
    <property type="project" value="TreeGrafter"/>
</dbReference>
<evidence type="ECO:0000256" key="4">
    <source>
        <dbReference type="ARBA" id="ARBA00016377"/>
    </source>
</evidence>
<evidence type="ECO:0000256" key="3">
    <source>
        <dbReference type="ARBA" id="ARBA00007275"/>
    </source>
</evidence>
<dbReference type="InterPro" id="IPR000086">
    <property type="entry name" value="NUDIX_hydrolase_dom"/>
</dbReference>
<dbReference type="InterPro" id="IPR015797">
    <property type="entry name" value="NUDIX_hydrolase-like_dom_sf"/>
</dbReference>
<name>A0A4Q9BBR1_9BACT</name>
<dbReference type="Pfam" id="PF00293">
    <property type="entry name" value="NUDIX"/>
    <property type="match status" value="1"/>
</dbReference>
<evidence type="ECO:0000256" key="2">
    <source>
        <dbReference type="ARBA" id="ARBA00001946"/>
    </source>
</evidence>
<gene>
    <name evidence="9" type="ORF">EWU20_08100</name>
</gene>
<dbReference type="PROSITE" id="PS51462">
    <property type="entry name" value="NUDIX"/>
    <property type="match status" value="1"/>
</dbReference>
<evidence type="ECO:0000256" key="7">
    <source>
        <dbReference type="ARBA" id="ARBA00032272"/>
    </source>
</evidence>
<comment type="cofactor">
    <cofactor evidence="2">
        <name>Mg(2+)</name>
        <dbReference type="ChEBI" id="CHEBI:18420"/>
    </cofactor>
</comment>
<evidence type="ECO:0000256" key="6">
    <source>
        <dbReference type="ARBA" id="ARBA00032162"/>
    </source>
</evidence>
<dbReference type="AlphaFoldDB" id="A0A4Q9BBR1"/>
<proteinExistence type="inferred from homology"/>
<dbReference type="PANTHER" id="PTHR11839">
    <property type="entry name" value="UDP/ADP-SUGAR PYROPHOSPHATASE"/>
    <property type="match status" value="1"/>
</dbReference>
<comment type="catalytic activity">
    <reaction evidence="1">
        <text>GDP-alpha-D-mannose + H2O = alpha-D-mannose 1-phosphate + GMP + 2 H(+)</text>
        <dbReference type="Rhea" id="RHEA:27978"/>
        <dbReference type="ChEBI" id="CHEBI:15377"/>
        <dbReference type="ChEBI" id="CHEBI:15378"/>
        <dbReference type="ChEBI" id="CHEBI:57527"/>
        <dbReference type="ChEBI" id="CHEBI:58115"/>
        <dbReference type="ChEBI" id="CHEBI:58409"/>
    </reaction>
</comment>
<sequence length="184" mass="20466">METENNPWKTLNQETAYENAWIRVEHHEVLNPAGNPGIYGKVHFKNTAISIVALDSDGFTYLVGQYRYTLNAYSWEVPEGGCSIESGESTLAAAKRELLEETGLVATEWTELGEVYLSNSVSDEKAVMYLAQSLSQHQACPEETEQLKIRKLPLKEAIEMAQNGQITDALSVLTLLKVPALHLL</sequence>
<dbReference type="Gene3D" id="3.90.79.10">
    <property type="entry name" value="Nucleoside Triphosphate Pyrophosphohydrolase"/>
    <property type="match status" value="1"/>
</dbReference>
<reference evidence="9 10" key="1">
    <citation type="submission" date="2019-02" db="EMBL/GenBank/DDBJ databases">
        <title>Genome of a new Bacteroidetes strain.</title>
        <authorList>
            <person name="Pitt A."/>
        </authorList>
    </citation>
    <scope>NUCLEOTIDE SEQUENCE [LARGE SCALE GENOMIC DNA]</scope>
    <source>
        <strain evidence="9 10">103A-SOEBACH</strain>
    </source>
</reference>
<evidence type="ECO:0000313" key="10">
    <source>
        <dbReference type="Proteomes" id="UP000293583"/>
    </source>
</evidence>
<accession>A0A4Q9BBR1</accession>
<dbReference type="Proteomes" id="UP000293583">
    <property type="component" value="Unassembled WGS sequence"/>
</dbReference>
<feature type="domain" description="Nudix hydrolase" evidence="8">
    <location>
        <begin position="44"/>
        <end position="174"/>
    </location>
</feature>
<dbReference type="GO" id="GO:0019693">
    <property type="term" value="P:ribose phosphate metabolic process"/>
    <property type="evidence" value="ECO:0007669"/>
    <property type="project" value="TreeGrafter"/>
</dbReference>
<keyword evidence="5 9" id="KW-0378">Hydrolase</keyword>
<keyword evidence="10" id="KW-1185">Reference proteome</keyword>
<dbReference type="GO" id="GO:0005829">
    <property type="term" value="C:cytosol"/>
    <property type="evidence" value="ECO:0007669"/>
    <property type="project" value="TreeGrafter"/>
</dbReference>
<comment type="similarity">
    <text evidence="3">Belongs to the Nudix hydrolase family. NudK subfamily.</text>
</comment>
<comment type="caution">
    <text evidence="9">The sequence shown here is derived from an EMBL/GenBank/DDBJ whole genome shotgun (WGS) entry which is preliminary data.</text>
</comment>
<dbReference type="RefSeq" id="WP_130923421.1">
    <property type="nucleotide sequence ID" value="NZ_CP049835.1"/>
</dbReference>